<feature type="compositionally biased region" description="Polar residues" evidence="1">
    <location>
        <begin position="59"/>
        <end position="80"/>
    </location>
</feature>
<feature type="compositionally biased region" description="Polar residues" evidence="1">
    <location>
        <begin position="87"/>
        <end position="112"/>
    </location>
</feature>
<keyword evidence="3" id="KW-1185">Reference proteome</keyword>
<protein>
    <submittedName>
        <fullName evidence="2">Casein kinase 1-like protein 2</fullName>
    </submittedName>
</protein>
<name>A0ABD1TUG3_9LAMI</name>
<dbReference type="AlphaFoldDB" id="A0ABD1TUG3"/>
<dbReference type="EMBL" id="JBFOLJ010000008">
    <property type="protein sequence ID" value="KAL2516367.1"/>
    <property type="molecule type" value="Genomic_DNA"/>
</dbReference>
<organism evidence="2 3">
    <name type="scientific">Forsythia ovata</name>
    <dbReference type="NCBI Taxonomy" id="205694"/>
    <lineage>
        <taxon>Eukaryota</taxon>
        <taxon>Viridiplantae</taxon>
        <taxon>Streptophyta</taxon>
        <taxon>Embryophyta</taxon>
        <taxon>Tracheophyta</taxon>
        <taxon>Spermatophyta</taxon>
        <taxon>Magnoliopsida</taxon>
        <taxon>eudicotyledons</taxon>
        <taxon>Gunneridae</taxon>
        <taxon>Pentapetalae</taxon>
        <taxon>asterids</taxon>
        <taxon>lamiids</taxon>
        <taxon>Lamiales</taxon>
        <taxon>Oleaceae</taxon>
        <taxon>Forsythieae</taxon>
        <taxon>Forsythia</taxon>
    </lineage>
</organism>
<evidence type="ECO:0000313" key="2">
    <source>
        <dbReference type="EMBL" id="KAL2516367.1"/>
    </source>
</evidence>
<proteinExistence type="predicted"/>
<feature type="region of interest" description="Disordered" evidence="1">
    <location>
        <begin position="27"/>
        <end position="122"/>
    </location>
</feature>
<reference evidence="3" key="1">
    <citation type="submission" date="2024-07" db="EMBL/GenBank/DDBJ databases">
        <title>Two chromosome-level genome assemblies of Korean endemic species Abeliophyllum distichum and Forsythia ovata (Oleaceae).</title>
        <authorList>
            <person name="Jang H."/>
        </authorList>
    </citation>
    <scope>NUCLEOTIDE SEQUENCE [LARGE SCALE GENOMIC DNA]</scope>
</reference>
<gene>
    <name evidence="2" type="ORF">Fot_30338</name>
</gene>
<comment type="caution">
    <text evidence="2">The sequence shown here is derived from an EMBL/GenBank/DDBJ whole genome shotgun (WGS) entry which is preliminary data.</text>
</comment>
<evidence type="ECO:0000256" key="1">
    <source>
        <dbReference type="SAM" id="MobiDB-lite"/>
    </source>
</evidence>
<evidence type="ECO:0000313" key="3">
    <source>
        <dbReference type="Proteomes" id="UP001604277"/>
    </source>
</evidence>
<sequence length="223" mass="24057">MFTPAGFQFDYVFDWTILKYQHSQLANPPSRALGAAGTSSGIPHPNIDRQSGGEEGKVNGQSSTNATRGRNILNSGSLSRQKGPVANDSSLGKEISSSNVGSSRRPAISTSHDPLAAGNNASSGALRKISPLSSLNHKLASSTRTIKDFESTLKGIKSFNFGNDEKLGLFDDSEDPNRPYHGDCFDSKSLMILVNAPMDSNEELRVFYLGMFAVFCYSQQILT</sequence>
<accession>A0ABD1TUG3</accession>
<dbReference type="Proteomes" id="UP001604277">
    <property type="component" value="Unassembled WGS sequence"/>
</dbReference>